<feature type="coiled-coil region" evidence="1">
    <location>
        <begin position="378"/>
        <end position="405"/>
    </location>
</feature>
<feature type="compositionally biased region" description="Basic and acidic residues" evidence="2">
    <location>
        <begin position="861"/>
        <end position="874"/>
    </location>
</feature>
<keyword evidence="5" id="KW-1185">Reference proteome</keyword>
<feature type="compositionally biased region" description="Basic and acidic residues" evidence="2">
    <location>
        <begin position="807"/>
        <end position="822"/>
    </location>
</feature>
<evidence type="ECO:0000256" key="3">
    <source>
        <dbReference type="SAM" id="SignalP"/>
    </source>
</evidence>
<dbReference type="OrthoDB" id="371791at2759"/>
<dbReference type="Proteomes" id="UP000054561">
    <property type="component" value="Unassembled WGS sequence"/>
</dbReference>
<feature type="chain" id="PRO_5002344358" description="Surface protein P113" evidence="3">
    <location>
        <begin position="25"/>
        <end position="926"/>
    </location>
</feature>
<proteinExistence type="predicted"/>
<keyword evidence="3" id="KW-0732">Signal</keyword>
<gene>
    <name evidence="4" type="ORF">AK88_00504</name>
</gene>
<feature type="signal peptide" evidence="3">
    <location>
        <begin position="1"/>
        <end position="24"/>
    </location>
</feature>
<reference evidence="4 5" key="1">
    <citation type="submission" date="2014-03" db="EMBL/GenBank/DDBJ databases">
        <title>The Genome Sequence of Plasmodium fragile nilgiri.</title>
        <authorList>
            <consortium name="The Broad Institute Genomics Platform"/>
            <consortium name="The Broad Institute Genome Sequencing Center for Infectious Disease"/>
            <person name="Neafsey D."/>
            <person name="Duraisingh M."/>
            <person name="Young S.K."/>
            <person name="Zeng Q."/>
            <person name="Gargeya S."/>
            <person name="Abouelleil A."/>
            <person name="Alvarado L."/>
            <person name="Chapman S.B."/>
            <person name="Gainer-Dewar J."/>
            <person name="Goldberg J."/>
            <person name="Griggs A."/>
            <person name="Gujja S."/>
            <person name="Hansen M."/>
            <person name="Howarth C."/>
            <person name="Imamovic A."/>
            <person name="Larimer J."/>
            <person name="Pearson M."/>
            <person name="Poon T.W."/>
            <person name="Priest M."/>
            <person name="Roberts A."/>
            <person name="Saif S."/>
            <person name="Shea T."/>
            <person name="Sykes S."/>
            <person name="Wortman J."/>
            <person name="Nusbaum C."/>
            <person name="Birren B."/>
        </authorList>
    </citation>
    <scope>NUCLEOTIDE SEQUENCE [LARGE SCALE GENOMIC DNA]</scope>
    <source>
        <strain evidence="5">nilgiri</strain>
    </source>
</reference>
<dbReference type="GeneID" id="24265818"/>
<dbReference type="CDD" id="cd22847">
    <property type="entry name" value="Gal_Rha_Lectin_like_P113_rpt1"/>
    <property type="match status" value="1"/>
</dbReference>
<evidence type="ECO:0000313" key="5">
    <source>
        <dbReference type="Proteomes" id="UP000054561"/>
    </source>
</evidence>
<feature type="compositionally biased region" description="Basic and acidic residues" evidence="2">
    <location>
        <begin position="782"/>
        <end position="800"/>
    </location>
</feature>
<feature type="region of interest" description="Disordered" evidence="2">
    <location>
        <begin position="719"/>
        <end position="904"/>
    </location>
</feature>
<dbReference type="CDD" id="cd22848">
    <property type="entry name" value="Gal_Rha_Lectin_like-P113_rpt2"/>
    <property type="match status" value="1"/>
</dbReference>
<name>A0A0D9QU51_PLAFR</name>
<protein>
    <recommendedName>
        <fullName evidence="6">Surface protein P113</fullName>
    </recommendedName>
</protein>
<dbReference type="AlphaFoldDB" id="A0A0D9QU51"/>
<organism evidence="4 5">
    <name type="scientific">Plasmodium fragile</name>
    <dbReference type="NCBI Taxonomy" id="5857"/>
    <lineage>
        <taxon>Eukaryota</taxon>
        <taxon>Sar</taxon>
        <taxon>Alveolata</taxon>
        <taxon>Apicomplexa</taxon>
        <taxon>Aconoidasida</taxon>
        <taxon>Haemosporida</taxon>
        <taxon>Plasmodiidae</taxon>
        <taxon>Plasmodium</taxon>
        <taxon>Plasmodium (Plasmodium)</taxon>
    </lineage>
</organism>
<keyword evidence="1" id="KW-0175">Coiled coil</keyword>
<evidence type="ECO:0000256" key="1">
    <source>
        <dbReference type="SAM" id="Coils"/>
    </source>
</evidence>
<feature type="compositionally biased region" description="Acidic residues" evidence="2">
    <location>
        <begin position="823"/>
        <end position="833"/>
    </location>
</feature>
<sequence>MKNSALWRIAVALLLPCLVSRTRCYVNNDVVKFGEENSLNCPEGSLYILHCEVQCMNAKKRIIHRSCMAEVEAKCMGHSTCKYYFEYVLKSKAQSLRNQNEIKFEECVESEKNEIKTSTTCLLSNSFFLEENYIQYFFFIKNKNEEPITCKDGNVQVKSALLHSPFCKINLKDVTEVLKRQCDNNKECLINPYVLQKDTLNEKDQCYINNSYISLNVVCTREGEGMSEVTMEKGKGRDEMGEGNNDAGRDKSESGDMLNDNDDDDALNEEDELREVNDEVNGIMQSDETFTNKIKKAKTILLSQMNEQVGKKNAIFKLLGEEISKMLMNKYEPSDLKDLLEDRYNEMKRSLDQDLYYIYLLETLNINKMDDVDITSLQDNLANVLKEQMEQLKQVENSINWLRKKYLFIYNEAKSKDMKDMFDTNVDPVLTYEDFAHGNGLISADIFFKYKPNIQALQFNKANPSDTEKGVEEEEEEKKKKKKEYKDLLEIDTLDDYNRKNRIVDMRNGLVENLKKLYYEKNAIFNNLASCIKSYCYKNPLNLNMLSHALKSNFEHLKEEKITDPVEGIVKYLDNVGVKRDSPAGTSPQVEGAVGDEAATDGAAAEGDTTNEATTEGAIAEVTPLWEKNKRILQKLHALLHLGYHQAYEKELQIDERVEKYTALNEKAKEYNLSHLFNESDKVLKKVALLTSANEEDGQVFGHQASSFDVYKEEDAVSVKSGETSKKGHVTSDNAAGQYAHSKMNKKEEQGKGSNTDEEEDDMNYSDEGYESDEEDANNKLGETDKGEEQKMETDEHTDGVHPASKKGGDKNGALDHAGRNDEDGEEDDDEEEAAHKADKDTNPPGQVAKPAEADQNDVPVKGEDSDGAAKAEEQPTGEAVVKGNSEGAISALDTEQKGHDGGSLFQGLSKLFLTVLPILSFEFLL</sequence>
<evidence type="ECO:0008006" key="6">
    <source>
        <dbReference type="Google" id="ProtNLM"/>
    </source>
</evidence>
<dbReference type="RefSeq" id="XP_012333578.1">
    <property type="nucleotide sequence ID" value="XM_012478155.1"/>
</dbReference>
<dbReference type="OMA" id="NEKDQCY"/>
<evidence type="ECO:0000256" key="2">
    <source>
        <dbReference type="SAM" id="MobiDB-lite"/>
    </source>
</evidence>
<dbReference type="EMBL" id="KQ001648">
    <property type="protein sequence ID" value="KJP89796.1"/>
    <property type="molecule type" value="Genomic_DNA"/>
</dbReference>
<feature type="region of interest" description="Disordered" evidence="2">
    <location>
        <begin position="232"/>
        <end position="265"/>
    </location>
</feature>
<evidence type="ECO:0000313" key="4">
    <source>
        <dbReference type="EMBL" id="KJP89796.1"/>
    </source>
</evidence>
<accession>A0A0D9QU51</accession>
<feature type="compositionally biased region" description="Acidic residues" evidence="2">
    <location>
        <begin position="756"/>
        <end position="776"/>
    </location>
</feature>
<dbReference type="VEuPathDB" id="PlasmoDB:AK88_00504"/>